<reference evidence="2" key="1">
    <citation type="submission" date="2003-08" db="EMBL/GenBank/DDBJ databases">
        <authorList>
            <person name="Birren B."/>
            <person name="Nusbaum C."/>
            <person name="Abebe A."/>
            <person name="Abouelleil A."/>
            <person name="Adekoya E."/>
            <person name="Ait-zahra M."/>
            <person name="Allen N."/>
            <person name="Allen T."/>
            <person name="An P."/>
            <person name="Anderson M."/>
            <person name="Anderson S."/>
            <person name="Arachchi H."/>
            <person name="Armbruster J."/>
            <person name="Bachantsang P."/>
            <person name="Baldwin J."/>
            <person name="Barry A."/>
            <person name="Bayul T."/>
            <person name="Blitshsteyn B."/>
            <person name="Bloom T."/>
            <person name="Blye J."/>
            <person name="Boguslavskiy L."/>
            <person name="Borowsky M."/>
            <person name="Boukhgalter B."/>
            <person name="Brunache A."/>
            <person name="Butler J."/>
            <person name="Calixte N."/>
            <person name="Calvo S."/>
            <person name="Camarata J."/>
            <person name="Campo K."/>
            <person name="Chang J."/>
            <person name="Cheshatsang Y."/>
            <person name="Citroen M."/>
            <person name="Collymore A."/>
            <person name="Considine T."/>
            <person name="Cook A."/>
            <person name="Cooke P."/>
            <person name="Corum B."/>
            <person name="Cuomo C."/>
            <person name="David R."/>
            <person name="Dawoe T."/>
            <person name="Degray S."/>
            <person name="Dodge S."/>
            <person name="Dooley K."/>
            <person name="Dorje P."/>
            <person name="Dorjee K."/>
            <person name="Dorris L."/>
            <person name="Duffey N."/>
            <person name="Dupes A."/>
            <person name="Elkins T."/>
            <person name="Engels R."/>
            <person name="Erickson J."/>
            <person name="Farina A."/>
            <person name="Faro S."/>
            <person name="Ferreira P."/>
            <person name="Fischer H."/>
            <person name="Fitzgerald M."/>
            <person name="Foley K."/>
            <person name="Gage D."/>
            <person name="Galagan J."/>
            <person name="Gearin G."/>
            <person name="Gnerre S."/>
            <person name="Gnirke A."/>
            <person name="Goyette A."/>
            <person name="Graham J."/>
            <person name="Grandbois E."/>
            <person name="Gyaltsen K."/>
            <person name="Hafez N."/>
            <person name="Hagopian D."/>
            <person name="Hagos B."/>
            <person name="Hall J."/>
            <person name="Hatcher B."/>
            <person name="Heller A."/>
            <person name="Higgins H."/>
            <person name="Honan T."/>
            <person name="Horn A."/>
            <person name="Houde N."/>
            <person name="Hughes L."/>
            <person name="Hulme W."/>
            <person name="Husby E."/>
            <person name="Iliev I."/>
            <person name="Jaffe D."/>
            <person name="Jones C."/>
            <person name="Kamal M."/>
            <person name="Kamat A."/>
            <person name="Kamvysselis M."/>
            <person name="Karlsson E."/>
            <person name="Kells C."/>
            <person name="Kieu A."/>
            <person name="Kisner P."/>
            <person name="Kodira C."/>
            <person name="Kulbokas E."/>
            <person name="Labutti K."/>
            <person name="Lama D."/>
            <person name="Landers T."/>
            <person name="Leger J."/>
            <person name="Levine S."/>
            <person name="Lewis D."/>
            <person name="Lewis T."/>
            <person name="Lindblad-toh K."/>
            <person name="Liu X."/>
            <person name="Lokyitsang T."/>
            <person name="Lokyitsang Y."/>
            <person name="Lucien O."/>
            <person name="Lui A."/>
            <person name="Ma L.J."/>
            <person name="Mabbitt R."/>
            <person name="Macdonald J."/>
            <person name="Maclean C."/>
            <person name="Major J."/>
            <person name="Manning J."/>
            <person name="Marabella R."/>
            <person name="Maru K."/>
            <person name="Matthews C."/>
            <person name="Mauceli E."/>
            <person name="Mccarthy M."/>
            <person name="Mcdonough S."/>
            <person name="Mcghee T."/>
            <person name="Meldrim J."/>
            <person name="Meneus L."/>
            <person name="Mesirov J."/>
            <person name="Mihalev A."/>
            <person name="Mihova T."/>
            <person name="Mikkelsen T."/>
            <person name="Mlenga V."/>
            <person name="Moru K."/>
            <person name="Mozes J."/>
            <person name="Mulrain L."/>
            <person name="Munson G."/>
            <person name="Naylor J."/>
            <person name="Newes C."/>
            <person name="Nguyen C."/>
            <person name="Nguyen N."/>
            <person name="Nguyen T."/>
            <person name="Nicol R."/>
            <person name="Nielsen C."/>
            <person name="Nizzari M."/>
            <person name="Norbu C."/>
            <person name="Norbu N."/>
            <person name="O'donnell P."/>
            <person name="Okoawo O."/>
            <person name="O'leary S."/>
            <person name="Omotosho B."/>
            <person name="O'neill K."/>
            <person name="Osman S."/>
            <person name="Parker S."/>
            <person name="Perrin D."/>
            <person name="Phunkhang P."/>
            <person name="Piqani B."/>
            <person name="Purcell S."/>
            <person name="Rachupka T."/>
            <person name="Ramasamy U."/>
            <person name="Rameau R."/>
            <person name="Ray V."/>
            <person name="Raymond C."/>
            <person name="Retta R."/>
            <person name="Richardson S."/>
            <person name="Rise C."/>
            <person name="Rodriguez J."/>
            <person name="Rogers J."/>
            <person name="Rogov P."/>
            <person name="Rutman M."/>
            <person name="Schupbach R."/>
            <person name="Seaman C."/>
            <person name="Settipalli S."/>
            <person name="Sharpe T."/>
            <person name="Sheridan J."/>
            <person name="Sherpa N."/>
            <person name="Shi J."/>
            <person name="Smirnov S."/>
            <person name="Smith C."/>
            <person name="Sougnez C."/>
            <person name="Spencer B."/>
            <person name="Stalker J."/>
            <person name="Stange-thomann N."/>
            <person name="Stavropoulos S."/>
            <person name="Stetson K."/>
            <person name="Stone C."/>
            <person name="Stone S."/>
            <person name="Stubbs M."/>
            <person name="Talamas J."/>
            <person name="Tchuinga P."/>
            <person name="Tenzing P."/>
            <person name="Tesfaye S."/>
            <person name="Theodore J."/>
            <person name="Thoulutsang Y."/>
            <person name="Topham K."/>
            <person name="Towey S."/>
            <person name="Tsamla T."/>
            <person name="Tsomo N."/>
            <person name="Vallee D."/>
            <person name="Vassiliev H."/>
            <person name="Venkataraman V."/>
            <person name="Vinson J."/>
            <person name="Vo A."/>
            <person name="Wade C."/>
            <person name="Wang S."/>
            <person name="Wangchuk T."/>
            <person name="Wangdi T."/>
            <person name="Whittaker C."/>
            <person name="Wilkinson J."/>
            <person name="Wu Y."/>
            <person name="Wyman D."/>
            <person name="Yadav S."/>
            <person name="Yang S."/>
            <person name="Yang X."/>
            <person name="Yeager S."/>
            <person name="Yee E."/>
            <person name="Young G."/>
            <person name="Zainoun J."/>
            <person name="Zembeck L."/>
            <person name="Zimmer A."/>
            <person name="Zody M."/>
            <person name="Lander E."/>
        </authorList>
    </citation>
    <scope>NUCLEOTIDE SEQUENCE [LARGE SCALE GENOMIC DNA]</scope>
</reference>
<keyword evidence="2" id="KW-1185">Reference proteome</keyword>
<evidence type="ECO:0000313" key="1">
    <source>
        <dbReference type="Ensembl" id="ENSCSAVP00000017677.1"/>
    </source>
</evidence>
<dbReference type="InParanoid" id="H2ZJB1"/>
<dbReference type="AlphaFoldDB" id="H2ZJB1"/>
<organism evidence="1 2">
    <name type="scientific">Ciona savignyi</name>
    <name type="common">Pacific transparent sea squirt</name>
    <dbReference type="NCBI Taxonomy" id="51511"/>
    <lineage>
        <taxon>Eukaryota</taxon>
        <taxon>Metazoa</taxon>
        <taxon>Chordata</taxon>
        <taxon>Tunicata</taxon>
        <taxon>Ascidiacea</taxon>
        <taxon>Phlebobranchia</taxon>
        <taxon>Cionidae</taxon>
        <taxon>Ciona</taxon>
    </lineage>
</organism>
<reference evidence="1" key="3">
    <citation type="submission" date="2025-09" db="UniProtKB">
        <authorList>
            <consortium name="Ensembl"/>
        </authorList>
    </citation>
    <scope>IDENTIFICATION</scope>
</reference>
<dbReference type="Ensembl" id="ENSCSAVT00000017869.1">
    <property type="protein sequence ID" value="ENSCSAVP00000017677.1"/>
    <property type="gene ID" value="ENSCSAVG00000010408.1"/>
</dbReference>
<dbReference type="HOGENOM" id="CLU_1895446_0_0_1"/>
<accession>H2ZJB1</accession>
<proteinExistence type="predicted"/>
<dbReference type="Proteomes" id="UP000007875">
    <property type="component" value="Unassembled WGS sequence"/>
</dbReference>
<protein>
    <submittedName>
        <fullName evidence="1">Uncharacterized protein</fullName>
    </submittedName>
</protein>
<sequence length="134" mass="14616">MGGGHCSDTSCLCPSNFNKTVCQNNCSIPNNLNFSSHQDVGKYLNLSIQCSYNRVVVRMRKCAINELTNGGMVKLVDPNNPMFTSQPTNQRCLPIFSNSTATISANHGECGGMAQVDDTKHTGIQVCHCLHLQH</sequence>
<evidence type="ECO:0000313" key="2">
    <source>
        <dbReference type="Proteomes" id="UP000007875"/>
    </source>
</evidence>
<name>H2ZJB1_CIOSA</name>
<reference evidence="1" key="2">
    <citation type="submission" date="2025-08" db="UniProtKB">
        <authorList>
            <consortium name="Ensembl"/>
        </authorList>
    </citation>
    <scope>IDENTIFICATION</scope>
</reference>